<keyword evidence="4 9" id="KW-0479">Metal-binding</keyword>
<reference evidence="12 13" key="1">
    <citation type="submission" date="2008-03" db="EMBL/GenBank/DDBJ databases">
        <title>The Genome Sequence of Verticillium dahliae VdLs.17.</title>
        <authorList>
            <consortium name="The Broad Institute Genome Sequencing Platform"/>
            <person name="Ma L.-J.J."/>
            <person name="Klosterman S.J."/>
            <person name="Subbarao K."/>
            <person name="Dobinson K."/>
            <person name="Veronese P."/>
            <person name="Kang S."/>
            <person name="Gold S.E."/>
            <person name="Young S."/>
            <person name="Jaffe D."/>
            <person name="Gnerre S."/>
            <person name="Berlin A."/>
            <person name="Heiman D."/>
            <person name="Hepburn T."/>
            <person name="Sykes S."/>
            <person name="Alvarado L."/>
            <person name="Kodira C.D."/>
            <person name="Lander E."/>
            <person name="Galagan J."/>
            <person name="Nusbaum C."/>
            <person name="Birren B."/>
        </authorList>
    </citation>
    <scope>NUCLEOTIDE SEQUENCE [LARGE SCALE GENOMIC DNA]</scope>
    <source>
        <strain evidence="13">VdLs.17 / ATCC MYA-4575 / FGSC 10137</strain>
    </source>
</reference>
<reference evidence="13" key="2">
    <citation type="journal article" date="2011" name="PLoS Pathog.">
        <title>Comparative genomics yields insights into niche adaptation of plant vascular wilt pathogens.</title>
        <authorList>
            <person name="Klosterman S.J."/>
            <person name="Subbarao K.V."/>
            <person name="Kang S."/>
            <person name="Veronese P."/>
            <person name="Gold S.E."/>
            <person name="Thomma B.P.H.J."/>
            <person name="Chen Z."/>
            <person name="Henrissat B."/>
            <person name="Lee Y.-H."/>
            <person name="Park J."/>
            <person name="Garcia-Pedrajas M.D."/>
            <person name="Barbara D.J."/>
            <person name="Anchieta A."/>
            <person name="de Jonge R."/>
            <person name="Santhanam P."/>
            <person name="Maruthachalam K."/>
            <person name="Atallah Z."/>
            <person name="Amyotte S.G."/>
            <person name="Paz Z."/>
            <person name="Inderbitzin P."/>
            <person name="Hayes R.J."/>
            <person name="Heiman D.I."/>
            <person name="Young S."/>
            <person name="Zeng Q."/>
            <person name="Engels R."/>
            <person name="Galagan J."/>
            <person name="Cuomo C.A."/>
            <person name="Dobinson K.F."/>
            <person name="Ma L.-J."/>
        </authorList>
    </citation>
    <scope>NUCLEOTIDE SEQUENCE [LARGE SCALE GENOMIC DNA]</scope>
    <source>
        <strain evidence="13">VdLs.17 / ATCC MYA-4575 / FGSC 10137</strain>
    </source>
</reference>
<evidence type="ECO:0000256" key="2">
    <source>
        <dbReference type="ARBA" id="ARBA00007812"/>
    </source>
</evidence>
<dbReference type="InterPro" id="IPR012110">
    <property type="entry name" value="PDC/IPDC-like"/>
</dbReference>
<evidence type="ECO:0000256" key="1">
    <source>
        <dbReference type="ARBA" id="ARBA00001964"/>
    </source>
</evidence>
<feature type="binding site" evidence="9">
    <location>
        <position position="444"/>
    </location>
    <ligand>
        <name>Mg(2+)</name>
        <dbReference type="ChEBI" id="CHEBI:18420"/>
    </ligand>
</feature>
<dbReference type="InterPro" id="IPR029035">
    <property type="entry name" value="DHS-like_NAD/FAD-binding_dom"/>
</dbReference>
<dbReference type="KEGG" id="vda:VDAG_06729"/>
<evidence type="ECO:0000256" key="4">
    <source>
        <dbReference type="ARBA" id="ARBA00022723"/>
    </source>
</evidence>
<sequence length="547" mass="59415">MDDTVDLAEYLFTRLRQIGVGAVHGVPGDYSLASLDHVQRAGLHWGAGALATSFGVGELSALNAVAGAYAEKVPVVHIVGGPSRAARAARACLHHSLGDGDLGVFAAMYAAVTVAQARLDCPATAPRLVDEVLRACLVESRPVYIELPSDMAAAQVPRPTMPAAIFPSTTSEELYACRAHILCFMIAEAERPMILVDGFTARFDIREEINELVRISQIPTLTTPFGKGIVNETLPGYKGIFCGAMGNKELQDWVDGCDLVLHFGPLRSDVNTFGFSARTNASKTLFFEKNAVEHDDSTNLLLLNEVSATKLLVQNLPMDLLKELPAPTSSSPVDQQTFWLRVSRLFRPGDIILTETGTASYGGQSFVLPENTILINSSLWLSIGYTLAAAQGAALAQREMFQAGDRPHGRTILFEGEGSLQMSAQAISDMIRNRLDVIIFVINNGGYTIERLIHGFSASYNDVQPWRNLEAPSFFGAPRDDLLYPVRTRRVQIWGDLESVMQDLGIQSGKGMNVIEVFMDAADAPQSLKNIADYTEAEDSQDSDISC</sequence>
<dbReference type="InParanoid" id="G2X997"/>
<keyword evidence="7" id="KW-0786">Thiamine pyrophosphate</keyword>
<keyword evidence="13" id="KW-1185">Reference proteome</keyword>
<dbReference type="Proteomes" id="UP000001611">
    <property type="component" value="Unassembled WGS sequence"/>
</dbReference>
<dbReference type="GO" id="GO:0005829">
    <property type="term" value="C:cytosol"/>
    <property type="evidence" value="ECO:0007669"/>
    <property type="project" value="TreeGrafter"/>
</dbReference>
<dbReference type="InterPro" id="IPR012000">
    <property type="entry name" value="Thiamin_PyroP_enz_cen_dom"/>
</dbReference>
<dbReference type="Pfam" id="PF02775">
    <property type="entry name" value="TPP_enzyme_C"/>
    <property type="match status" value="1"/>
</dbReference>
<dbReference type="PANTHER" id="PTHR43452:SF11">
    <property type="entry name" value="PYRUVATE DECARBOXYLASE"/>
    <property type="match status" value="1"/>
</dbReference>
<dbReference type="OrthoDB" id="308383at2759"/>
<dbReference type="RefSeq" id="XP_009657728.1">
    <property type="nucleotide sequence ID" value="XM_009659433.1"/>
</dbReference>
<dbReference type="PIRSF" id="PIRSF036565">
    <property type="entry name" value="Pyruvt_ip_decrb"/>
    <property type="match status" value="1"/>
</dbReference>
<proteinExistence type="inferred from homology"/>
<name>G2X997_VERDV</name>
<dbReference type="SUPFAM" id="SSF52518">
    <property type="entry name" value="Thiamin diphosphate-binding fold (THDP-binding)"/>
    <property type="match status" value="2"/>
</dbReference>
<dbReference type="SUPFAM" id="SSF52467">
    <property type="entry name" value="DHS-like NAD/FAD-binding domain"/>
    <property type="match status" value="1"/>
</dbReference>
<evidence type="ECO:0000256" key="5">
    <source>
        <dbReference type="ARBA" id="ARBA00022793"/>
    </source>
</evidence>
<keyword evidence="6 9" id="KW-0460">Magnesium</keyword>
<dbReference type="FunFam" id="3.40.50.970:FF:000024">
    <property type="entry name" value="Pyruvate decarboxylase isozyme"/>
    <property type="match status" value="1"/>
</dbReference>
<evidence type="ECO:0000256" key="8">
    <source>
        <dbReference type="ARBA" id="ARBA00023239"/>
    </source>
</evidence>
<dbReference type="GeneID" id="20708192"/>
<comment type="cofactor">
    <cofactor evidence="1">
        <name>thiamine diphosphate</name>
        <dbReference type="ChEBI" id="CHEBI:58937"/>
    </cofactor>
</comment>
<evidence type="ECO:0000313" key="12">
    <source>
        <dbReference type="EMBL" id="EGY15565.1"/>
    </source>
</evidence>
<dbReference type="InterPro" id="IPR047213">
    <property type="entry name" value="TPP_PYR_PDC_IPDC-like"/>
</dbReference>
<dbReference type="GO" id="GO:0005634">
    <property type="term" value="C:nucleus"/>
    <property type="evidence" value="ECO:0007669"/>
    <property type="project" value="TreeGrafter"/>
</dbReference>
<dbReference type="InterPro" id="IPR011766">
    <property type="entry name" value="TPP_enzyme_TPP-bd"/>
</dbReference>
<dbReference type="GO" id="GO:0000287">
    <property type="term" value="F:magnesium ion binding"/>
    <property type="evidence" value="ECO:0007669"/>
    <property type="project" value="InterPro"/>
</dbReference>
<dbReference type="CDD" id="cd02005">
    <property type="entry name" value="TPP_PDC_IPDC"/>
    <property type="match status" value="1"/>
</dbReference>
<dbReference type="CDD" id="cd07038">
    <property type="entry name" value="TPP_PYR_PDC_IPDC_like"/>
    <property type="match status" value="1"/>
</dbReference>
<organism evidence="12 13">
    <name type="scientific">Verticillium dahliae (strain VdLs.17 / ATCC MYA-4575 / FGSC 10137)</name>
    <name type="common">Verticillium wilt</name>
    <dbReference type="NCBI Taxonomy" id="498257"/>
    <lineage>
        <taxon>Eukaryota</taxon>
        <taxon>Fungi</taxon>
        <taxon>Dikarya</taxon>
        <taxon>Ascomycota</taxon>
        <taxon>Pezizomycotina</taxon>
        <taxon>Sordariomycetes</taxon>
        <taxon>Hypocreomycetidae</taxon>
        <taxon>Glomerellales</taxon>
        <taxon>Plectosphaerellaceae</taxon>
        <taxon>Verticillium</taxon>
    </lineage>
</organism>
<dbReference type="GO" id="GO:0000949">
    <property type="term" value="P:aromatic amino acid family catabolic process to alcohol via Ehrlich pathway"/>
    <property type="evidence" value="ECO:0007669"/>
    <property type="project" value="TreeGrafter"/>
</dbReference>
<dbReference type="Gene3D" id="3.40.50.970">
    <property type="match status" value="3"/>
</dbReference>
<dbReference type="eggNOG" id="KOG1184">
    <property type="taxonomic scope" value="Eukaryota"/>
</dbReference>
<evidence type="ECO:0000256" key="6">
    <source>
        <dbReference type="ARBA" id="ARBA00022842"/>
    </source>
</evidence>
<dbReference type="GO" id="GO:0030976">
    <property type="term" value="F:thiamine pyrophosphate binding"/>
    <property type="evidence" value="ECO:0007669"/>
    <property type="project" value="InterPro"/>
</dbReference>
<feature type="domain" description="Thiamine pyrophosphate enzyme TPP-binding" evidence="11">
    <location>
        <begin position="369"/>
        <end position="451"/>
    </location>
</feature>
<keyword evidence="8" id="KW-0456">Lyase</keyword>
<dbReference type="InterPro" id="IPR047214">
    <property type="entry name" value="TPP_PDC_IPDC"/>
</dbReference>
<dbReference type="EMBL" id="DS572708">
    <property type="protein sequence ID" value="EGY15565.1"/>
    <property type="molecule type" value="Genomic_DNA"/>
</dbReference>
<dbReference type="GO" id="GO:0004737">
    <property type="term" value="F:pyruvate decarboxylase activity"/>
    <property type="evidence" value="ECO:0007669"/>
    <property type="project" value="TreeGrafter"/>
</dbReference>
<protein>
    <recommendedName>
        <fullName evidence="3">Pyruvate decarboxylase</fullName>
    </recommendedName>
</protein>
<comment type="cofactor">
    <cofactor evidence="9">
        <name>Mg(2+)</name>
        <dbReference type="ChEBI" id="CHEBI:18420"/>
    </cofactor>
    <text evidence="9">Binds 1 Mg(2+) per subunit.</text>
</comment>
<comment type="similarity">
    <text evidence="2">Belongs to the TPP enzyme family.</text>
</comment>
<keyword evidence="12" id="KW-0670">Pyruvate</keyword>
<dbReference type="PANTHER" id="PTHR43452">
    <property type="entry name" value="PYRUVATE DECARBOXYLASE"/>
    <property type="match status" value="1"/>
</dbReference>
<dbReference type="HOGENOM" id="CLU_013748_0_2_1"/>
<evidence type="ECO:0000259" key="10">
    <source>
        <dbReference type="Pfam" id="PF00205"/>
    </source>
</evidence>
<dbReference type="STRING" id="498257.G2X997"/>
<accession>G2X997</accession>
<dbReference type="InterPro" id="IPR029061">
    <property type="entry name" value="THDP-binding"/>
</dbReference>
<feature type="binding site" evidence="9">
    <location>
        <position position="446"/>
    </location>
    <ligand>
        <name>Mg(2+)</name>
        <dbReference type="ChEBI" id="CHEBI:18420"/>
    </ligand>
</feature>
<evidence type="ECO:0000256" key="3">
    <source>
        <dbReference type="ARBA" id="ARBA00014422"/>
    </source>
</evidence>
<gene>
    <name evidence="12" type="ORF">VDAG_06729</name>
</gene>
<keyword evidence="5" id="KW-0210">Decarboxylase</keyword>
<feature type="domain" description="Thiamine pyrophosphate enzyme central" evidence="10">
    <location>
        <begin position="185"/>
        <end position="281"/>
    </location>
</feature>
<dbReference type="AlphaFoldDB" id="G2X997"/>
<dbReference type="Gene3D" id="3.40.50.1220">
    <property type="entry name" value="TPP-binding domain"/>
    <property type="match status" value="1"/>
</dbReference>
<evidence type="ECO:0000256" key="7">
    <source>
        <dbReference type="ARBA" id="ARBA00023052"/>
    </source>
</evidence>
<dbReference type="Pfam" id="PF00205">
    <property type="entry name" value="TPP_enzyme_M"/>
    <property type="match status" value="1"/>
</dbReference>
<evidence type="ECO:0000256" key="9">
    <source>
        <dbReference type="PIRSR" id="PIRSR036565-2"/>
    </source>
</evidence>
<dbReference type="OMA" id="FTMFAEM"/>
<evidence type="ECO:0000313" key="13">
    <source>
        <dbReference type="Proteomes" id="UP000001611"/>
    </source>
</evidence>
<evidence type="ECO:0000259" key="11">
    <source>
        <dbReference type="Pfam" id="PF02775"/>
    </source>
</evidence>